<gene>
    <name evidence="1" type="ORF">SAMN05216227_105415</name>
</gene>
<dbReference type="STRING" id="1077947.SAMN05216227_105415"/>
<evidence type="ECO:0000313" key="1">
    <source>
        <dbReference type="EMBL" id="SEO16073.1"/>
    </source>
</evidence>
<proteinExistence type="predicted"/>
<dbReference type="Proteomes" id="UP000183002">
    <property type="component" value="Unassembled WGS sequence"/>
</dbReference>
<organism evidence="1 2">
    <name type="scientific">Pseudorhodobacter antarcticus</name>
    <dbReference type="NCBI Taxonomy" id="1077947"/>
    <lineage>
        <taxon>Bacteria</taxon>
        <taxon>Pseudomonadati</taxon>
        <taxon>Pseudomonadota</taxon>
        <taxon>Alphaproteobacteria</taxon>
        <taxon>Rhodobacterales</taxon>
        <taxon>Paracoccaceae</taxon>
        <taxon>Pseudorhodobacter</taxon>
    </lineage>
</organism>
<sequence>MITPAGNFRIFLVTQPVDFRTLLHIEWRGKPGTIRVDNGPEYISEKLPLGDARIARRATDEMGRETWG</sequence>
<dbReference type="AlphaFoldDB" id="A0A1H8MFH6"/>
<reference evidence="1 2" key="1">
    <citation type="submission" date="2016-10" db="EMBL/GenBank/DDBJ databases">
        <authorList>
            <person name="de Groot N.N."/>
        </authorList>
    </citation>
    <scope>NUCLEOTIDE SEQUENCE [LARGE SCALE GENOMIC DNA]</scope>
    <source>
        <strain evidence="1 2">CGMCC 1.10836</strain>
    </source>
</reference>
<evidence type="ECO:0008006" key="3">
    <source>
        <dbReference type="Google" id="ProtNLM"/>
    </source>
</evidence>
<accession>A0A1H8MFH6</accession>
<protein>
    <recommendedName>
        <fullName evidence="3">Transposase</fullName>
    </recommendedName>
</protein>
<dbReference type="EMBL" id="FOCO01000054">
    <property type="protein sequence ID" value="SEO16073.1"/>
    <property type="molecule type" value="Genomic_DNA"/>
</dbReference>
<keyword evidence="2" id="KW-1185">Reference proteome</keyword>
<evidence type="ECO:0000313" key="2">
    <source>
        <dbReference type="Proteomes" id="UP000183002"/>
    </source>
</evidence>
<name>A0A1H8MFH6_9RHOB</name>